<dbReference type="PROSITE" id="PS51257">
    <property type="entry name" value="PROKAR_LIPOPROTEIN"/>
    <property type="match status" value="1"/>
</dbReference>
<accession>A0A975ZMN9</accession>
<dbReference type="PANTHER" id="PTHR38457:SF1">
    <property type="entry name" value="REGULATOR ABRB-RELATED"/>
    <property type="match status" value="1"/>
</dbReference>
<feature type="transmembrane region" description="Helical" evidence="1">
    <location>
        <begin position="33"/>
        <end position="52"/>
    </location>
</feature>
<organism evidence="3 4">
    <name type="scientific">Marinovum algicola</name>
    <dbReference type="NCBI Taxonomy" id="42444"/>
    <lineage>
        <taxon>Bacteria</taxon>
        <taxon>Pseudomonadati</taxon>
        <taxon>Pseudomonadota</taxon>
        <taxon>Alphaproteobacteria</taxon>
        <taxon>Rhodobacterales</taxon>
        <taxon>Roseobacteraceae</taxon>
        <taxon>Marinovum</taxon>
    </lineage>
</organism>
<dbReference type="GeneID" id="80817611"/>
<proteinExistence type="predicted"/>
<feature type="transmembrane region" description="Helical" evidence="1">
    <location>
        <begin position="269"/>
        <end position="292"/>
    </location>
</feature>
<gene>
    <name evidence="3" type="ORF">SAMN04487940_103253</name>
</gene>
<dbReference type="PANTHER" id="PTHR38457">
    <property type="entry name" value="REGULATOR ABRB-RELATED"/>
    <property type="match status" value="1"/>
</dbReference>
<dbReference type="EMBL" id="FNYY01000003">
    <property type="protein sequence ID" value="SEJ11385.1"/>
    <property type="molecule type" value="Genomic_DNA"/>
</dbReference>
<dbReference type="NCBIfam" id="TIGR03082">
    <property type="entry name" value="Gneg_AbrB_dup"/>
    <property type="match status" value="1"/>
</dbReference>
<dbReference type="GO" id="GO:0016020">
    <property type="term" value="C:membrane"/>
    <property type="evidence" value="ECO:0007669"/>
    <property type="project" value="InterPro"/>
</dbReference>
<dbReference type="AlphaFoldDB" id="A0A975ZMN9"/>
<evidence type="ECO:0000256" key="1">
    <source>
        <dbReference type="SAM" id="Phobius"/>
    </source>
</evidence>
<evidence type="ECO:0008006" key="5">
    <source>
        <dbReference type="Google" id="ProtNLM"/>
    </source>
</evidence>
<keyword evidence="4" id="KW-1185">Reference proteome</keyword>
<keyword evidence="1" id="KW-0472">Membrane</keyword>
<feature type="transmembrane region" description="Helical" evidence="1">
    <location>
        <begin position="152"/>
        <end position="170"/>
    </location>
</feature>
<feature type="transmembrane region" description="Helical" evidence="1">
    <location>
        <begin position="298"/>
        <end position="327"/>
    </location>
</feature>
<dbReference type="InterPro" id="IPR007820">
    <property type="entry name" value="AbrB_fam"/>
</dbReference>
<evidence type="ECO:0000313" key="4">
    <source>
        <dbReference type="Proteomes" id="UP000182932"/>
    </source>
</evidence>
<keyword evidence="2" id="KW-0732">Signal</keyword>
<feature type="transmembrane region" description="Helical" evidence="1">
    <location>
        <begin position="239"/>
        <end position="257"/>
    </location>
</feature>
<dbReference type="RefSeq" id="WP_074835716.1">
    <property type="nucleotide sequence ID" value="NZ_CATLQZ010000003.1"/>
</dbReference>
<dbReference type="Pfam" id="PF05145">
    <property type="entry name" value="AbrB"/>
    <property type="match status" value="1"/>
</dbReference>
<keyword evidence="1" id="KW-1133">Transmembrane helix</keyword>
<dbReference type="GO" id="GO:0010468">
    <property type="term" value="P:regulation of gene expression"/>
    <property type="evidence" value="ECO:0007669"/>
    <property type="project" value="InterPro"/>
</dbReference>
<sequence>MTFRTVCLTCLLLLACGLFGALAAALGLPMPWMIGALIGSALAVAVFQNGPLASYDFPMRLRTGFITLIGVMIGTQATPDLLSQLQYLPLTLAALIVFIACAHAGNVVIFRRLGGYDRTTAFFSGTPGGLMESILLGESAGADLRLLTIQQFLRIIVVVSLVPAGLSLWLGHPVGSAAGALPGETAQITAGELLLVLIAAAVGLALARLLRLPAGQITGPLFLTAGLSMAGYIDLHVPFWMIATAQVVVGASLGLRFKGVTARMLRRSVWLALLSVGFMLILGAGLATGLHIATGLPFLVLLISFAPGGVTEMSIIALSLAASPALVSLHHVLRILLTVVELTLLTRVQTTRQTAKVPSENDPPRR</sequence>
<dbReference type="Proteomes" id="UP000182932">
    <property type="component" value="Unassembled WGS sequence"/>
</dbReference>
<dbReference type="PIRSF" id="PIRSF038991">
    <property type="entry name" value="Protein_AbrB"/>
    <property type="match status" value="1"/>
</dbReference>
<evidence type="ECO:0000256" key="2">
    <source>
        <dbReference type="SAM" id="SignalP"/>
    </source>
</evidence>
<comment type="caution">
    <text evidence="3">The sequence shown here is derived from an EMBL/GenBank/DDBJ whole genome shotgun (WGS) entry which is preliminary data.</text>
</comment>
<feature type="transmembrane region" description="Helical" evidence="1">
    <location>
        <begin position="64"/>
        <end position="82"/>
    </location>
</feature>
<reference evidence="3 4" key="1">
    <citation type="submission" date="2016-10" db="EMBL/GenBank/DDBJ databases">
        <authorList>
            <person name="Varghese N."/>
            <person name="Submissions S."/>
        </authorList>
    </citation>
    <scope>NUCLEOTIDE SEQUENCE [LARGE SCALE GENOMIC DNA]</scope>
    <source>
        <strain evidence="3 4">FF3</strain>
    </source>
</reference>
<feature type="signal peptide" evidence="2">
    <location>
        <begin position="1"/>
        <end position="23"/>
    </location>
</feature>
<keyword evidence="1" id="KW-0812">Transmembrane</keyword>
<name>A0A975ZMN9_9RHOB</name>
<protein>
    <recommendedName>
        <fullName evidence="5">Ammonia monooxygenase</fullName>
    </recommendedName>
</protein>
<feature type="transmembrane region" description="Helical" evidence="1">
    <location>
        <begin position="88"/>
        <end position="110"/>
    </location>
</feature>
<feature type="chain" id="PRO_5036731291" description="Ammonia monooxygenase" evidence="2">
    <location>
        <begin position="24"/>
        <end position="366"/>
    </location>
</feature>
<feature type="transmembrane region" description="Helical" evidence="1">
    <location>
        <begin position="217"/>
        <end position="233"/>
    </location>
</feature>
<feature type="transmembrane region" description="Helical" evidence="1">
    <location>
        <begin position="190"/>
        <end position="210"/>
    </location>
</feature>
<dbReference type="InterPro" id="IPR017516">
    <property type="entry name" value="AbrB_dup"/>
</dbReference>
<evidence type="ECO:0000313" key="3">
    <source>
        <dbReference type="EMBL" id="SEJ11385.1"/>
    </source>
</evidence>